<evidence type="ECO:0000259" key="1">
    <source>
        <dbReference type="SMART" id="SM00128"/>
    </source>
</evidence>
<dbReference type="GO" id="GO:0046856">
    <property type="term" value="P:phosphatidylinositol dephosphorylation"/>
    <property type="evidence" value="ECO:0007669"/>
    <property type="project" value="InterPro"/>
</dbReference>
<name>A0AA36HN92_9DINO</name>
<dbReference type="SUPFAM" id="SSF56219">
    <property type="entry name" value="DNase I-like"/>
    <property type="match status" value="1"/>
</dbReference>
<organism evidence="2 3">
    <name type="scientific">Effrenium voratum</name>
    <dbReference type="NCBI Taxonomy" id="2562239"/>
    <lineage>
        <taxon>Eukaryota</taxon>
        <taxon>Sar</taxon>
        <taxon>Alveolata</taxon>
        <taxon>Dinophyceae</taxon>
        <taxon>Suessiales</taxon>
        <taxon>Symbiodiniaceae</taxon>
        <taxon>Effrenium</taxon>
    </lineage>
</organism>
<dbReference type="AlphaFoldDB" id="A0AA36HN92"/>
<dbReference type="GO" id="GO:0004439">
    <property type="term" value="F:phosphatidylinositol-4,5-bisphosphate 5-phosphatase activity"/>
    <property type="evidence" value="ECO:0007669"/>
    <property type="project" value="TreeGrafter"/>
</dbReference>
<dbReference type="InterPro" id="IPR046985">
    <property type="entry name" value="IP5"/>
</dbReference>
<evidence type="ECO:0000313" key="2">
    <source>
        <dbReference type="EMBL" id="CAJ1372290.1"/>
    </source>
</evidence>
<sequence>MGSVHCGCPAFEEGLEVVLDGCTNCQRVDDDAEFLEKDGNVSLHIKGRKEALGRPLWLLVASMNAGDAEIKLQSDAWIPRKGRLKSGEGIFDIIAVGVQEAVLGAQVTLPRSDASSPRHCNELLAEFLGHLGKDYNVICALSRGAMSLMLFASRFGPPIDRIETAAENTGLAHVWPNKGGLLAKLEVGGASLCFISAHLAAKTGKVQRRNQDVAEILWGTKVSGMDLDAPSYCHHSFFFGDLNYRLDLPQDVEQEEAWEVDNVLSQIEAKDFRGLLEHDQLHAEMEAGHVLQGFTAAWPSWAPTYRVLRRAGNFFDRERVPSYCDRVLHRSLPGCQGALLLQSFTSAPEVPTSDHKPIVSSWHLGYVAARVS</sequence>
<comment type="caution">
    <text evidence="2">The sequence shown here is derived from an EMBL/GenBank/DDBJ whole genome shotgun (WGS) entry which is preliminary data.</text>
</comment>
<dbReference type="PANTHER" id="PTHR11200">
    <property type="entry name" value="INOSITOL 5-PHOSPHATASE"/>
    <property type="match status" value="1"/>
</dbReference>
<dbReference type="Pfam" id="PF22669">
    <property type="entry name" value="Exo_endo_phos2"/>
    <property type="match status" value="1"/>
</dbReference>
<dbReference type="InterPro" id="IPR000300">
    <property type="entry name" value="IPPc"/>
</dbReference>
<protein>
    <recommendedName>
        <fullName evidence="1">Inositol polyphosphate-related phosphatase domain-containing protein</fullName>
    </recommendedName>
</protein>
<accession>A0AA36HN92</accession>
<keyword evidence="3" id="KW-1185">Reference proteome</keyword>
<dbReference type="EMBL" id="CAUJNA010000125">
    <property type="protein sequence ID" value="CAJ1372290.1"/>
    <property type="molecule type" value="Genomic_DNA"/>
</dbReference>
<evidence type="ECO:0000313" key="3">
    <source>
        <dbReference type="Proteomes" id="UP001178507"/>
    </source>
</evidence>
<dbReference type="SMART" id="SM00128">
    <property type="entry name" value="IPPc"/>
    <property type="match status" value="1"/>
</dbReference>
<dbReference type="InterPro" id="IPR036691">
    <property type="entry name" value="Endo/exonu/phosph_ase_sf"/>
</dbReference>
<gene>
    <name evidence="2" type="ORF">EVOR1521_LOCUS2403</name>
</gene>
<feature type="domain" description="Inositol polyphosphate-related phosphatase" evidence="1">
    <location>
        <begin position="54"/>
        <end position="370"/>
    </location>
</feature>
<proteinExistence type="predicted"/>
<dbReference type="Proteomes" id="UP001178507">
    <property type="component" value="Unassembled WGS sequence"/>
</dbReference>
<dbReference type="Gene3D" id="3.60.10.10">
    <property type="entry name" value="Endonuclease/exonuclease/phosphatase"/>
    <property type="match status" value="1"/>
</dbReference>
<reference evidence="2" key="1">
    <citation type="submission" date="2023-08" db="EMBL/GenBank/DDBJ databases">
        <authorList>
            <person name="Chen Y."/>
            <person name="Shah S."/>
            <person name="Dougan E. K."/>
            <person name="Thang M."/>
            <person name="Chan C."/>
        </authorList>
    </citation>
    <scope>NUCLEOTIDE SEQUENCE</scope>
</reference>